<evidence type="ECO:0000259" key="4">
    <source>
        <dbReference type="Pfam" id="PF22725"/>
    </source>
</evidence>
<dbReference type="EMBL" id="CAEZTR010000126">
    <property type="protein sequence ID" value="CAB4586972.1"/>
    <property type="molecule type" value="Genomic_DNA"/>
</dbReference>
<dbReference type="SUPFAM" id="SSF51735">
    <property type="entry name" value="NAD(P)-binding Rossmann-fold domains"/>
    <property type="match status" value="1"/>
</dbReference>
<keyword evidence="2" id="KW-0560">Oxidoreductase</keyword>
<dbReference type="GO" id="GO:0016491">
    <property type="term" value="F:oxidoreductase activity"/>
    <property type="evidence" value="ECO:0007669"/>
    <property type="project" value="UniProtKB-KW"/>
</dbReference>
<protein>
    <submittedName>
        <fullName evidence="5">Unannotated protein</fullName>
    </submittedName>
</protein>
<gene>
    <name evidence="5" type="ORF">UFOPK1711_01585</name>
</gene>
<dbReference type="GO" id="GO:0000166">
    <property type="term" value="F:nucleotide binding"/>
    <property type="evidence" value="ECO:0007669"/>
    <property type="project" value="InterPro"/>
</dbReference>
<evidence type="ECO:0000256" key="2">
    <source>
        <dbReference type="ARBA" id="ARBA00023002"/>
    </source>
</evidence>
<dbReference type="PANTHER" id="PTHR22604">
    <property type="entry name" value="OXIDOREDUCTASES"/>
    <property type="match status" value="1"/>
</dbReference>
<dbReference type="AlphaFoldDB" id="A0A6J6FDL9"/>
<feature type="domain" description="GFO/IDH/MocA-like oxidoreductase" evidence="4">
    <location>
        <begin position="122"/>
        <end position="240"/>
    </location>
</feature>
<dbReference type="Gene3D" id="3.40.50.720">
    <property type="entry name" value="NAD(P)-binding Rossmann-like Domain"/>
    <property type="match status" value="1"/>
</dbReference>
<evidence type="ECO:0000313" key="5">
    <source>
        <dbReference type="EMBL" id="CAB4586972.1"/>
    </source>
</evidence>
<dbReference type="InterPro" id="IPR036291">
    <property type="entry name" value="NAD(P)-bd_dom_sf"/>
</dbReference>
<sequence>MSEPLTIGILGANSWIANAAVIPAINECPNAILGASGARSGPIGYPDVLSDPDVDAVYIALANGDHLEWVERAAEAGKHVLCEKPLAISSSDARRMFEACDAAGVLLAEAYMTPFHPLSIALAALIDNDDLGEIRHVASQFTFPLALPEAGTEINYRWLTEQGGGALLDVGIYCLDPVQRILGSGQLGIEAQITTADTGIDLTTSAWLRNSAGVTASVLTSFELPENQSLQIDGTAGSLRVDRPFTPGTDGSIFMITRSDGSIEEHRIEGANCYALMIGAFVDAVRGSTPWPRTSVDVLSTIGLCESIADAGRNKK</sequence>
<dbReference type="Gene3D" id="3.30.360.10">
    <property type="entry name" value="Dihydrodipicolinate Reductase, domain 2"/>
    <property type="match status" value="1"/>
</dbReference>
<dbReference type="InterPro" id="IPR055170">
    <property type="entry name" value="GFO_IDH_MocA-like_dom"/>
</dbReference>
<reference evidence="5" key="1">
    <citation type="submission" date="2020-05" db="EMBL/GenBank/DDBJ databases">
        <authorList>
            <person name="Chiriac C."/>
            <person name="Salcher M."/>
            <person name="Ghai R."/>
            <person name="Kavagutti S V."/>
        </authorList>
    </citation>
    <scope>NUCLEOTIDE SEQUENCE</scope>
</reference>
<accession>A0A6J6FDL9</accession>
<proteinExistence type="inferred from homology"/>
<dbReference type="Pfam" id="PF22725">
    <property type="entry name" value="GFO_IDH_MocA_C3"/>
    <property type="match status" value="1"/>
</dbReference>
<evidence type="ECO:0000259" key="3">
    <source>
        <dbReference type="Pfam" id="PF01408"/>
    </source>
</evidence>
<comment type="similarity">
    <text evidence="1">Belongs to the Gfo/Idh/MocA family.</text>
</comment>
<dbReference type="SUPFAM" id="SSF55347">
    <property type="entry name" value="Glyceraldehyde-3-phosphate dehydrogenase-like, C-terminal domain"/>
    <property type="match status" value="1"/>
</dbReference>
<dbReference type="InterPro" id="IPR000683">
    <property type="entry name" value="Gfo/Idh/MocA-like_OxRdtase_N"/>
</dbReference>
<dbReference type="InterPro" id="IPR050984">
    <property type="entry name" value="Gfo/Idh/MocA_domain"/>
</dbReference>
<feature type="domain" description="Gfo/Idh/MocA-like oxidoreductase N-terminal" evidence="3">
    <location>
        <begin position="45"/>
        <end position="109"/>
    </location>
</feature>
<organism evidence="5">
    <name type="scientific">freshwater metagenome</name>
    <dbReference type="NCBI Taxonomy" id="449393"/>
    <lineage>
        <taxon>unclassified sequences</taxon>
        <taxon>metagenomes</taxon>
        <taxon>ecological metagenomes</taxon>
    </lineage>
</organism>
<dbReference type="Pfam" id="PF01408">
    <property type="entry name" value="GFO_IDH_MocA"/>
    <property type="match status" value="1"/>
</dbReference>
<evidence type="ECO:0000256" key="1">
    <source>
        <dbReference type="ARBA" id="ARBA00010928"/>
    </source>
</evidence>
<dbReference type="PANTHER" id="PTHR22604:SF105">
    <property type="entry name" value="TRANS-1,2-DIHYDROBENZENE-1,2-DIOL DEHYDROGENASE"/>
    <property type="match status" value="1"/>
</dbReference>
<name>A0A6J6FDL9_9ZZZZ</name>